<dbReference type="GO" id="GO:0005975">
    <property type="term" value="P:carbohydrate metabolic process"/>
    <property type="evidence" value="ECO:0007669"/>
    <property type="project" value="InterPro"/>
</dbReference>
<keyword evidence="4" id="KW-0732">Signal</keyword>
<feature type="chain" id="PRO_5029606295" description="alpha-L-rhamnosidase" evidence="4">
    <location>
        <begin position="20"/>
        <end position="910"/>
    </location>
</feature>
<dbReference type="InterPro" id="IPR013737">
    <property type="entry name" value="Bac_rhamnosid_N"/>
</dbReference>
<sequence length="910" mass="101505">MKKTSFFSAFFLLSLTAWAQLSVTNLRTENQTSPVGLDVEKPRFSWALTSDKREVKQTAYEIQVKEGKNSVWNSSKILAETSVHVLYAGKSLQSGKRYSWQVRVWDNQGNQSAWSAPANWQMGLLNPAQEFSAQWISSGLKADTAYGIVPQFRKQFSTTKKIESATAFITAKGVYEAYINGKRVGDAYLTPGWTAYNKRLLYQTFDVTKHLQSGKNAVGVRVGNGWYRGELGWEKKTQTYGTETALLFQLVIHYADGSSEKIGSDGSWKVALGPILMSEIYDGEIYDARLEKTGWASADFNEAGWSAAVVKDFTKTTVFAANHEPIRKHETFKPIRVLTTPKGEQVLDFGQNLVGWVNMTVSGKAGDKIVLSHVEVLDKFGNLYFDNLRNAKAQDTYIIMGQGRESFEPHFTFHGFRFVRVEGISGPLNPADFTAIALYSDMKPTGTFTSSNPLVNQLQKNIQWGQKGNFLDVPTDCPQRDERLGWTGDAEVFSRTAAYNFNVNNFFAKWLKDVAAEQYDNGAIPFVIPDILKGTFFGRPVGAAGWSDAGIIIPWNMYVVYGDKRIVETQYPSMKAYLGYMRNEAKNDLWNTGFQFADWLSYRVDDSKGMVGQKSAITDNYMVAQCFYAYSIGLMIKSAKLLGKTDDVNDYENLLQRVKTAFQQEYMTASGRLISETQTAYILALQFDMLPENRRQQAVDRLEANIKSYNYHLTTGFLGTPFLTPVLTRFGKTDVAYKLLLQDTYPSWLFPVKMGATTIWERWDSQKPDSTFQDPGMTSFNHYAYGAVGDWLYRDVAGLDTDEQEAGYKKTIIKPHPGGGLSSAEATFESMYGKVASGWKREGDQLLLTIEIPANTTAAVYVPATSADVVTESGAALASVKGVQVSGTEGAYVVLKVGSGKYRFSAPVGK</sequence>
<dbReference type="Pfam" id="PF17390">
    <property type="entry name" value="Bac_rhamnosid_C"/>
    <property type="match status" value="1"/>
</dbReference>
<dbReference type="Gene3D" id="2.60.420.10">
    <property type="entry name" value="Maltose phosphorylase, domain 3"/>
    <property type="match status" value="1"/>
</dbReference>
<evidence type="ECO:0000256" key="1">
    <source>
        <dbReference type="ARBA" id="ARBA00001445"/>
    </source>
</evidence>
<dbReference type="OrthoDB" id="9815108at2"/>
<evidence type="ECO:0000259" key="7">
    <source>
        <dbReference type="Pfam" id="PF17389"/>
    </source>
</evidence>
<comment type="caution">
    <text evidence="9">The sequence shown here is derived from an EMBL/GenBank/DDBJ whole genome shotgun (WGS) entry which is preliminary data.</text>
</comment>
<feature type="domain" description="Alpha-L-rhamnosidase concanavalin-like" evidence="5">
    <location>
        <begin position="339"/>
        <end position="438"/>
    </location>
</feature>
<dbReference type="SUPFAM" id="SSF49785">
    <property type="entry name" value="Galactose-binding domain-like"/>
    <property type="match status" value="1"/>
</dbReference>
<dbReference type="InterPro" id="IPR008928">
    <property type="entry name" value="6-hairpin_glycosidase_sf"/>
</dbReference>
<evidence type="ECO:0000256" key="2">
    <source>
        <dbReference type="ARBA" id="ARBA00012652"/>
    </source>
</evidence>
<evidence type="ECO:0000313" key="10">
    <source>
        <dbReference type="Proteomes" id="UP000441754"/>
    </source>
</evidence>
<dbReference type="InterPro" id="IPR013783">
    <property type="entry name" value="Ig-like_fold"/>
</dbReference>
<dbReference type="PANTHER" id="PTHR33307">
    <property type="entry name" value="ALPHA-RHAMNOSIDASE (EUROFUNG)"/>
    <property type="match status" value="1"/>
</dbReference>
<dbReference type="InterPro" id="IPR012341">
    <property type="entry name" value="6hp_glycosidase-like_sf"/>
</dbReference>
<evidence type="ECO:0000313" key="9">
    <source>
        <dbReference type="EMBL" id="MRS59923.1"/>
    </source>
</evidence>
<dbReference type="GO" id="GO:0030596">
    <property type="term" value="F:alpha-L-rhamnosidase activity"/>
    <property type="evidence" value="ECO:0007669"/>
    <property type="project" value="UniProtKB-EC"/>
</dbReference>
<evidence type="ECO:0000259" key="6">
    <source>
        <dbReference type="Pfam" id="PF08531"/>
    </source>
</evidence>
<protein>
    <recommendedName>
        <fullName evidence="2">alpha-L-rhamnosidase</fullName>
        <ecNumber evidence="2">3.2.1.40</ecNumber>
    </recommendedName>
</protein>
<dbReference type="Pfam" id="PF05592">
    <property type="entry name" value="Bac_rhamnosid"/>
    <property type="match status" value="1"/>
</dbReference>
<dbReference type="InterPro" id="IPR035396">
    <property type="entry name" value="Bac_rhamnosid6H"/>
</dbReference>
<organism evidence="9 10">
    <name type="scientific">Larkinella terrae</name>
    <dbReference type="NCBI Taxonomy" id="2025311"/>
    <lineage>
        <taxon>Bacteria</taxon>
        <taxon>Pseudomonadati</taxon>
        <taxon>Bacteroidota</taxon>
        <taxon>Cytophagia</taxon>
        <taxon>Cytophagales</taxon>
        <taxon>Spirosomataceae</taxon>
        <taxon>Larkinella</taxon>
    </lineage>
</organism>
<keyword evidence="10" id="KW-1185">Reference proteome</keyword>
<keyword evidence="3" id="KW-0378">Hydrolase</keyword>
<dbReference type="Pfam" id="PF25788">
    <property type="entry name" value="Ig_Rha78A_N"/>
    <property type="match status" value="1"/>
</dbReference>
<dbReference type="SUPFAM" id="SSF48208">
    <property type="entry name" value="Six-hairpin glycosidases"/>
    <property type="match status" value="1"/>
</dbReference>
<feature type="domain" description="Bacterial alpha-L-rhamnosidase N-terminal" evidence="6">
    <location>
        <begin position="160"/>
        <end position="330"/>
    </location>
</feature>
<dbReference type="Gene3D" id="1.50.10.10">
    <property type="match status" value="1"/>
</dbReference>
<proteinExistence type="predicted"/>
<accession>A0A7K0EDJ0</accession>
<evidence type="ECO:0000256" key="4">
    <source>
        <dbReference type="SAM" id="SignalP"/>
    </source>
</evidence>
<dbReference type="InterPro" id="IPR008902">
    <property type="entry name" value="Rhamnosid_concanavalin"/>
</dbReference>
<dbReference type="Gene3D" id="2.60.120.260">
    <property type="entry name" value="Galactose-binding domain-like"/>
    <property type="match status" value="2"/>
</dbReference>
<dbReference type="RefSeq" id="WP_154172373.1">
    <property type="nucleotide sequence ID" value="NZ_WJXZ01000001.1"/>
</dbReference>
<feature type="signal peptide" evidence="4">
    <location>
        <begin position="1"/>
        <end position="19"/>
    </location>
</feature>
<dbReference type="EC" id="3.2.1.40" evidence="2"/>
<dbReference type="Proteomes" id="UP000441754">
    <property type="component" value="Unassembled WGS sequence"/>
</dbReference>
<dbReference type="InterPro" id="IPR016007">
    <property type="entry name" value="Alpha_rhamnosid"/>
</dbReference>
<reference evidence="9 10" key="1">
    <citation type="journal article" date="2018" name="Antonie Van Leeuwenhoek">
        <title>Larkinella terrae sp. nov., isolated from soil on Jeju Island, South Korea.</title>
        <authorList>
            <person name="Ten L.N."/>
            <person name="Jeon J."/>
            <person name="Park S.J."/>
            <person name="Park S."/>
            <person name="Lee S.Y."/>
            <person name="Kim M.K."/>
            <person name="Jung H.Y."/>
        </authorList>
    </citation>
    <scope>NUCLEOTIDE SEQUENCE [LARGE SCALE GENOMIC DNA]</scope>
    <source>
        <strain evidence="9 10">KCTC 52001</strain>
    </source>
</reference>
<dbReference type="SUPFAM" id="SSF49265">
    <property type="entry name" value="Fibronectin type III"/>
    <property type="match status" value="1"/>
</dbReference>
<dbReference type="EMBL" id="WJXZ01000001">
    <property type="protein sequence ID" value="MRS59923.1"/>
    <property type="molecule type" value="Genomic_DNA"/>
</dbReference>
<feature type="domain" description="Alpha-L-rhamnosidase C-terminal" evidence="8">
    <location>
        <begin position="803"/>
        <end position="873"/>
    </location>
</feature>
<dbReference type="Gene3D" id="2.60.40.10">
    <property type="entry name" value="Immunoglobulins"/>
    <property type="match status" value="1"/>
</dbReference>
<name>A0A7K0EDJ0_9BACT</name>
<dbReference type="Pfam" id="PF17389">
    <property type="entry name" value="Bac_rhamnosid6H"/>
    <property type="match status" value="1"/>
</dbReference>
<dbReference type="Pfam" id="PF08531">
    <property type="entry name" value="Bac_rhamnosid_N"/>
    <property type="match status" value="1"/>
</dbReference>
<feature type="domain" description="Alpha-L-rhamnosidase six-hairpin glycosidase" evidence="7">
    <location>
        <begin position="445"/>
        <end position="796"/>
    </location>
</feature>
<dbReference type="InterPro" id="IPR036116">
    <property type="entry name" value="FN3_sf"/>
</dbReference>
<dbReference type="InterPro" id="IPR008979">
    <property type="entry name" value="Galactose-bd-like_sf"/>
</dbReference>
<evidence type="ECO:0000259" key="8">
    <source>
        <dbReference type="Pfam" id="PF17390"/>
    </source>
</evidence>
<dbReference type="PANTHER" id="PTHR33307:SF6">
    <property type="entry name" value="ALPHA-RHAMNOSIDASE (EUROFUNG)-RELATED"/>
    <property type="match status" value="1"/>
</dbReference>
<comment type="catalytic activity">
    <reaction evidence="1">
        <text>Hydrolysis of terminal non-reducing alpha-L-rhamnose residues in alpha-L-rhamnosides.</text>
        <dbReference type="EC" id="3.2.1.40"/>
    </reaction>
</comment>
<gene>
    <name evidence="9" type="ORF">GJJ30_01370</name>
</gene>
<dbReference type="InterPro" id="IPR035398">
    <property type="entry name" value="Bac_rhamnosid_C"/>
</dbReference>
<evidence type="ECO:0000259" key="5">
    <source>
        <dbReference type="Pfam" id="PF05592"/>
    </source>
</evidence>
<dbReference type="AlphaFoldDB" id="A0A7K0EDJ0"/>
<evidence type="ECO:0000256" key="3">
    <source>
        <dbReference type="ARBA" id="ARBA00022801"/>
    </source>
</evidence>
<dbReference type="PIRSF" id="PIRSF010631">
    <property type="entry name" value="A-rhamnsds"/>
    <property type="match status" value="1"/>
</dbReference>